<organism evidence="3 4">
    <name type="scientific">Candidatus Woesebacteria bacterium RBG_13_34_9</name>
    <dbReference type="NCBI Taxonomy" id="1802477"/>
    <lineage>
        <taxon>Bacteria</taxon>
        <taxon>Candidatus Woeseibacteriota</taxon>
    </lineage>
</organism>
<dbReference type="Gene3D" id="3.40.50.2000">
    <property type="entry name" value="Glycogen Phosphorylase B"/>
    <property type="match status" value="2"/>
</dbReference>
<gene>
    <name evidence="3" type="ORF">A2159_02945</name>
</gene>
<dbReference type="Pfam" id="PF00534">
    <property type="entry name" value="Glycos_transf_1"/>
    <property type="match status" value="1"/>
</dbReference>
<dbReference type="GO" id="GO:0009103">
    <property type="term" value="P:lipopolysaccharide biosynthetic process"/>
    <property type="evidence" value="ECO:0007669"/>
    <property type="project" value="TreeGrafter"/>
</dbReference>
<evidence type="ECO:0000313" key="3">
    <source>
        <dbReference type="EMBL" id="OGM10026.1"/>
    </source>
</evidence>
<dbReference type="PANTHER" id="PTHR46401:SF2">
    <property type="entry name" value="GLYCOSYLTRANSFERASE WBBK-RELATED"/>
    <property type="match status" value="1"/>
</dbReference>
<accession>A0A1F7X4P3</accession>
<evidence type="ECO:0000313" key="4">
    <source>
        <dbReference type="Proteomes" id="UP000179219"/>
    </source>
</evidence>
<dbReference type="SUPFAM" id="SSF53756">
    <property type="entry name" value="UDP-Glycosyltransferase/glycogen phosphorylase"/>
    <property type="match status" value="1"/>
</dbReference>
<proteinExistence type="predicted"/>
<protein>
    <recommendedName>
        <fullName evidence="2">Glycosyl transferase family 1 domain-containing protein</fullName>
    </recommendedName>
</protein>
<evidence type="ECO:0000259" key="2">
    <source>
        <dbReference type="Pfam" id="PF00534"/>
    </source>
</evidence>
<dbReference type="AlphaFoldDB" id="A0A1F7X4P3"/>
<comment type="caution">
    <text evidence="3">The sequence shown here is derived from an EMBL/GenBank/DDBJ whole genome shotgun (WGS) entry which is preliminary data.</text>
</comment>
<dbReference type="InterPro" id="IPR001296">
    <property type="entry name" value="Glyco_trans_1"/>
</dbReference>
<dbReference type="GO" id="GO:0016757">
    <property type="term" value="F:glycosyltransferase activity"/>
    <property type="evidence" value="ECO:0007669"/>
    <property type="project" value="InterPro"/>
</dbReference>
<dbReference type="Proteomes" id="UP000179219">
    <property type="component" value="Unassembled WGS sequence"/>
</dbReference>
<keyword evidence="1" id="KW-0808">Transferase</keyword>
<sequence>MNKLNIALVTQSLDTKSGSRAPVELAKALSKNHKITIFAAGGSLSVKKNLERQGLKVIFLNPIQLFINILIGRFGAISFHGTFPYFVASRLTNVPILCTYYGTQFDAYLERSFGNNSNLNRALNKLVNLIIYTKTKLILSLSTKRTSISKFTKSEARRLYGSLSDLIYLSGASNLVYSQKKDLIFTILAVSRFTPYKGFDGIINAFNKLKKTNTRLVIAGSSQNRRYLELLQKKSNKQIKIIRNPSDQILSKLYSKASCFVSFDRYLFFGMPICEAETFSLPILAYNAAAAGELVEHGKNGYLFISETELTKYLNLLITKPKLRLRLGKQAFIKSQNYTWKITAKNYEKLLFKLIRKNG</sequence>
<feature type="domain" description="Glycosyl transferase family 1" evidence="2">
    <location>
        <begin position="186"/>
        <end position="331"/>
    </location>
</feature>
<dbReference type="EMBL" id="MGFP01000017">
    <property type="protein sequence ID" value="OGM10026.1"/>
    <property type="molecule type" value="Genomic_DNA"/>
</dbReference>
<dbReference type="CDD" id="cd03801">
    <property type="entry name" value="GT4_PimA-like"/>
    <property type="match status" value="1"/>
</dbReference>
<dbReference type="PANTHER" id="PTHR46401">
    <property type="entry name" value="GLYCOSYLTRANSFERASE WBBK-RELATED"/>
    <property type="match status" value="1"/>
</dbReference>
<evidence type="ECO:0000256" key="1">
    <source>
        <dbReference type="ARBA" id="ARBA00022679"/>
    </source>
</evidence>
<reference evidence="3 4" key="1">
    <citation type="journal article" date="2016" name="Nat. Commun.">
        <title>Thousands of microbial genomes shed light on interconnected biogeochemical processes in an aquifer system.</title>
        <authorList>
            <person name="Anantharaman K."/>
            <person name="Brown C.T."/>
            <person name="Hug L.A."/>
            <person name="Sharon I."/>
            <person name="Castelle C.J."/>
            <person name="Probst A.J."/>
            <person name="Thomas B.C."/>
            <person name="Singh A."/>
            <person name="Wilkins M.J."/>
            <person name="Karaoz U."/>
            <person name="Brodie E.L."/>
            <person name="Williams K.H."/>
            <person name="Hubbard S.S."/>
            <person name="Banfield J.F."/>
        </authorList>
    </citation>
    <scope>NUCLEOTIDE SEQUENCE [LARGE SCALE GENOMIC DNA]</scope>
</reference>
<name>A0A1F7X4P3_9BACT</name>